<dbReference type="Proteomes" id="UP000243217">
    <property type="component" value="Unassembled WGS sequence"/>
</dbReference>
<comment type="caution">
    <text evidence="2">The sequence shown here is derived from an EMBL/GenBank/DDBJ whole genome shotgun (WGS) entry which is preliminary data.</text>
</comment>
<feature type="region of interest" description="Disordered" evidence="1">
    <location>
        <begin position="1551"/>
        <end position="1573"/>
    </location>
</feature>
<sequence>MLLDEKEILSETRLSIEDLKKEIGYVSPHHIQQHLNHTKHETKQIHLTIDVRCAFDKNKQPKQSCLKKSESPTKVKIVTFDAKKIFEERTRAKRYNKNTDHVVIQRRYSVEGPKSDRHIRLRTDYIVVKKSPPKQSALLRLHEDRNKQHEEWLEWSTHLKIPEFSTPKEQSQTYHSHMAPELNQGKAKLKHRDSLDDLLRPVALAKPAKKRNSMQQGFLTMGTIKSLLLLLLGATVFAQDISYSLLNKTTQLNSTFYSPTYANISINLGDNLSFNQFNATKFTLLNILADMMQVERSRIRISQLTTQNLNQSAMGSFTMEMQVDFQANWNCMSHNMLIDSITLPAYKGSIDAMNSCNAITSCNKQCQVQPSVPFNAMGQEERMRRSLEMGYSLSTQNGSAIWLAIGDIKNYFNLYPNSTLPLQLEQPTTQAPLSSAYLAINFALAGDVDGTDALPVIFTLVQTLQNVSLSIRSANIRTFPLSAIPFNVYQRQAKLLMIAIAEPSEIRRVAITNALKSTQWLSALKVQVLSFDASPDASVPTAQIPASAFWFPSLELSLACPITEQQLEDNLSSFLNGIVRALPQPMTLLTGAYDARPLFMDIIDGDQLNRTEPSTFTITLPVQPMQGMDLDKNFIMRLQLAWWSSPFFCNKFPTAIIKEPPSSTQIYYARITISLQMNDPLNPLALYRIKMAMLDILNPLNIGYDDMLLSNAISGAMQRNYTLLVYYDTIEQQTLLQNAFQSSSWPTAFAQHVGDIATLNDTQLIVPASVAFTTNSYPGIKYNSISNSRSTNKPFQRVHFVRPKQKYLYRSITMMGNCYSSCIQVSIDSGIEYNNIYLDAISFIENVTLDNNMPLDGQIAPIVYINTTSVWAMSAPGDFCLHFKQVYDTVQAEDAFVACRQATDSTFQVSIQNNQPEILDIVAPLTRSGLSLSIRDVRATFPYQFSGGGNFCSTLFLKCRTNAACREIAYCLNNLPMLSLKGALYGWSPDFFRTLSSVGIQTSINALPLFASCHDTIGTSFSTMIGWQMYMGAMICSGQSNVPLNWFDGERAATSNPNPAQSSMIVFNPIPRQTQERITISWSTYQVSLIFSIGDATWTFYNYSTSTPPGAVQAFIQTHVYYGVGSALVPYIQVSLSNMNSNGYDLLFYYSGYPPLDIPKLRIDSVNATRTIFYPGSLYLNSVPYSKNIFSTIRSPAAGCALVPIVLNFRVDPIDPLWVINDCYNFDLKSGFLSGSDYIGYLNIDTERQFQTIINTILPQSAATCLGSIPGIFINRAIEGIVNNPFCSDFYAFQWKSLLNMSNQATLQSAYANNVCPLYFSRGKQCIENVLIPSITQLFQASGDCCAGFDTLMHQNYSSNFTQLLLTGSQLMAEAFCSPVECANVSQSCVSSILSQLTTAASAPAWFSSIIQAFQLASSQGNALWAGEVVTTFSNVSFSLYNAAECTLSSCGTHFDKLFSWVATFPLWEIYSIPDDTLLHLFQSSSSACVQGTSLLQLVDSLFDLWHNLPQQWSLLQHWTDTFYSNLDYIYTTWMEGQCYHIPNGYSISNNQTSTPSNQTSTQTSTPTRTPQN</sequence>
<evidence type="ECO:0000313" key="2">
    <source>
        <dbReference type="EMBL" id="OQS03261.1"/>
    </source>
</evidence>
<reference evidence="2 3" key="1">
    <citation type="journal article" date="2014" name="Genome Biol. Evol.">
        <title>The secreted proteins of Achlya hypogyna and Thraustotheca clavata identify the ancestral oomycete secretome and reveal gene acquisitions by horizontal gene transfer.</title>
        <authorList>
            <person name="Misner I."/>
            <person name="Blouin N."/>
            <person name="Leonard G."/>
            <person name="Richards T.A."/>
            <person name="Lane C.E."/>
        </authorList>
    </citation>
    <scope>NUCLEOTIDE SEQUENCE [LARGE SCALE GENOMIC DNA]</scope>
    <source>
        <strain evidence="2 3">ATCC 34112</strain>
    </source>
</reference>
<dbReference type="EMBL" id="JNBS01000947">
    <property type="protein sequence ID" value="OQS03261.1"/>
    <property type="molecule type" value="Genomic_DNA"/>
</dbReference>
<gene>
    <name evidence="2" type="ORF">THRCLA_04442</name>
</gene>
<dbReference type="OrthoDB" id="79124at2759"/>
<dbReference type="STRING" id="74557.A0A1V9ZZ90"/>
<keyword evidence="3" id="KW-1185">Reference proteome</keyword>
<accession>A0A1V9ZZ90</accession>
<protein>
    <submittedName>
        <fullName evidence="2">Uncharacterized protein</fullName>
    </submittedName>
</protein>
<evidence type="ECO:0000256" key="1">
    <source>
        <dbReference type="SAM" id="MobiDB-lite"/>
    </source>
</evidence>
<evidence type="ECO:0000313" key="3">
    <source>
        <dbReference type="Proteomes" id="UP000243217"/>
    </source>
</evidence>
<name>A0A1V9ZZ90_9STRA</name>
<organism evidence="2 3">
    <name type="scientific">Thraustotheca clavata</name>
    <dbReference type="NCBI Taxonomy" id="74557"/>
    <lineage>
        <taxon>Eukaryota</taxon>
        <taxon>Sar</taxon>
        <taxon>Stramenopiles</taxon>
        <taxon>Oomycota</taxon>
        <taxon>Saprolegniomycetes</taxon>
        <taxon>Saprolegniales</taxon>
        <taxon>Achlyaceae</taxon>
        <taxon>Thraustotheca</taxon>
    </lineage>
</organism>
<proteinExistence type="predicted"/>